<reference evidence="2" key="1">
    <citation type="submission" date="2024-05" db="EMBL/GenBank/DDBJ databases">
        <title>Whole genome shotgun sequence of Streptomyces hygroscopicus NBRC 113678.</title>
        <authorList>
            <person name="Komaki H."/>
            <person name="Tamura T."/>
        </authorList>
    </citation>
    <scope>NUCLEOTIDE SEQUENCE</scope>
    <source>
        <strain evidence="2">N11-34</strain>
    </source>
</reference>
<name>A0ABQ3U4L0_STRHY</name>
<feature type="region of interest" description="Disordered" evidence="1">
    <location>
        <begin position="1"/>
        <end position="46"/>
    </location>
</feature>
<keyword evidence="3" id="KW-1185">Reference proteome</keyword>
<dbReference type="Proteomes" id="UP001054854">
    <property type="component" value="Unassembled WGS sequence"/>
</dbReference>
<protein>
    <submittedName>
        <fullName evidence="2">Uncharacterized protein</fullName>
    </submittedName>
</protein>
<proteinExistence type="predicted"/>
<dbReference type="EMBL" id="BNEK01000005">
    <property type="protein sequence ID" value="GHJ30555.1"/>
    <property type="molecule type" value="Genomic_DNA"/>
</dbReference>
<evidence type="ECO:0000313" key="3">
    <source>
        <dbReference type="Proteomes" id="UP001054854"/>
    </source>
</evidence>
<accession>A0ABQ3U4L0</accession>
<evidence type="ECO:0000256" key="1">
    <source>
        <dbReference type="SAM" id="MobiDB-lite"/>
    </source>
</evidence>
<organism evidence="2 3">
    <name type="scientific">Streptomyces hygroscopicus</name>
    <dbReference type="NCBI Taxonomy" id="1912"/>
    <lineage>
        <taxon>Bacteria</taxon>
        <taxon>Bacillati</taxon>
        <taxon>Actinomycetota</taxon>
        <taxon>Actinomycetes</taxon>
        <taxon>Kitasatosporales</taxon>
        <taxon>Streptomycetaceae</taxon>
        <taxon>Streptomyces</taxon>
        <taxon>Streptomyces violaceusniger group</taxon>
    </lineage>
</organism>
<gene>
    <name evidence="2" type="ORF">TPA0910_49880</name>
</gene>
<evidence type="ECO:0000313" key="2">
    <source>
        <dbReference type="EMBL" id="GHJ30555.1"/>
    </source>
</evidence>
<comment type="caution">
    <text evidence="2">The sequence shown here is derived from an EMBL/GenBank/DDBJ whole genome shotgun (WGS) entry which is preliminary data.</text>
</comment>
<sequence length="72" mass="7798">MFPRCRAATASAPNRPGSRRVRPAPIPPTHAQLRRRRETAPRLGLSTKTTVGDLLLELSSRSVAPTTPLALT</sequence>